<proteinExistence type="predicted"/>
<dbReference type="KEGG" id="taz:TREAZ_2229"/>
<dbReference type="Pfam" id="PF07729">
    <property type="entry name" value="FCD"/>
    <property type="match status" value="1"/>
</dbReference>
<dbReference type="GO" id="GO:0003700">
    <property type="term" value="F:DNA-binding transcription factor activity"/>
    <property type="evidence" value="ECO:0007669"/>
    <property type="project" value="InterPro"/>
</dbReference>
<dbReference type="PANTHER" id="PTHR43537">
    <property type="entry name" value="TRANSCRIPTIONAL REGULATOR, GNTR FAMILY"/>
    <property type="match status" value="1"/>
</dbReference>
<dbReference type="PRINTS" id="PR00035">
    <property type="entry name" value="HTHGNTR"/>
</dbReference>
<sequence>MQTPGKIRYSSVQDSVYTALRDSIINLNLAPGTVVSEKEIAQRFEVSRTPVREAFIHLSKEGLVEVIPQKETRVSLIDLGRVDQEFFLRESLETAVLGLFIGKASRAAFAELNDLLELQAGALKKHSFIDFINYDDRFHQIFFEAADQALSWELLGSMSGHYHRVRMLTIWISGIADERVKQHHTILKALKRKDLEKARKALYEHLHNLNSEEALIRGKFPDYFVPEKEKNSYNVDFGGLPKMS</sequence>
<evidence type="ECO:0000256" key="1">
    <source>
        <dbReference type="ARBA" id="ARBA00023015"/>
    </source>
</evidence>
<evidence type="ECO:0000256" key="3">
    <source>
        <dbReference type="ARBA" id="ARBA00023163"/>
    </source>
</evidence>
<organism evidence="5 6">
    <name type="scientific">Leadbettera azotonutricia (strain ATCC BAA-888 / DSM 13862 / ZAS-9)</name>
    <name type="common">Treponema azotonutricium</name>
    <dbReference type="NCBI Taxonomy" id="545695"/>
    <lineage>
        <taxon>Bacteria</taxon>
        <taxon>Pseudomonadati</taxon>
        <taxon>Spirochaetota</taxon>
        <taxon>Spirochaetia</taxon>
        <taxon>Spirochaetales</taxon>
        <taxon>Breznakiellaceae</taxon>
        <taxon>Leadbettera</taxon>
    </lineage>
</organism>
<dbReference type="InterPro" id="IPR011711">
    <property type="entry name" value="GntR_C"/>
</dbReference>
<dbReference type="GO" id="GO:0003677">
    <property type="term" value="F:DNA binding"/>
    <property type="evidence" value="ECO:0007669"/>
    <property type="project" value="UniProtKB-KW"/>
</dbReference>
<protein>
    <submittedName>
        <fullName evidence="5">Transcriptional regulator, GntR family</fullName>
    </submittedName>
</protein>
<accession>F5Y8M9</accession>
<evidence type="ECO:0000313" key="5">
    <source>
        <dbReference type="EMBL" id="AEF80457.1"/>
    </source>
</evidence>
<dbReference type="FunCoup" id="F5Y8M9">
    <property type="interactions" value="71"/>
</dbReference>
<dbReference type="RefSeq" id="WP_015709823.1">
    <property type="nucleotide sequence ID" value="NC_015577.1"/>
</dbReference>
<evidence type="ECO:0000256" key="2">
    <source>
        <dbReference type="ARBA" id="ARBA00023125"/>
    </source>
</evidence>
<dbReference type="InParanoid" id="F5Y8M9"/>
<name>F5Y8M9_LEAAZ</name>
<gene>
    <name evidence="5" type="ordered locus">TREAZ_2229</name>
</gene>
<dbReference type="Gene3D" id="1.10.10.10">
    <property type="entry name" value="Winged helix-like DNA-binding domain superfamily/Winged helix DNA-binding domain"/>
    <property type="match status" value="1"/>
</dbReference>
<dbReference type="Proteomes" id="UP000009222">
    <property type="component" value="Chromosome"/>
</dbReference>
<dbReference type="InterPro" id="IPR036388">
    <property type="entry name" value="WH-like_DNA-bd_sf"/>
</dbReference>
<reference evidence="5 6" key="2">
    <citation type="journal article" date="2011" name="ISME J.">
        <title>RNA-seq reveals cooperative metabolic interactions between two termite-gut spirochete species in co-culture.</title>
        <authorList>
            <person name="Rosenthal A.Z."/>
            <person name="Matson E.G."/>
            <person name="Eldar A."/>
            <person name="Leadbetter J.R."/>
        </authorList>
    </citation>
    <scope>NUCLEOTIDE SEQUENCE [LARGE SCALE GENOMIC DNA]</scope>
    <source>
        <strain evidence="6">ATCC BAA-888 / DSM 13862 / ZAS-9</strain>
    </source>
</reference>
<keyword evidence="6" id="KW-1185">Reference proteome</keyword>
<keyword evidence="1" id="KW-0805">Transcription regulation</keyword>
<dbReference type="SMART" id="SM00895">
    <property type="entry name" value="FCD"/>
    <property type="match status" value="1"/>
</dbReference>
<dbReference type="SUPFAM" id="SSF46785">
    <property type="entry name" value="Winged helix' DNA-binding domain"/>
    <property type="match status" value="1"/>
</dbReference>
<dbReference type="PROSITE" id="PS50949">
    <property type="entry name" value="HTH_GNTR"/>
    <property type="match status" value="1"/>
</dbReference>
<dbReference type="PANTHER" id="PTHR43537:SF5">
    <property type="entry name" value="UXU OPERON TRANSCRIPTIONAL REGULATOR"/>
    <property type="match status" value="1"/>
</dbReference>
<evidence type="ECO:0000313" key="6">
    <source>
        <dbReference type="Proteomes" id="UP000009222"/>
    </source>
</evidence>
<feature type="domain" description="HTH gntR-type" evidence="4">
    <location>
        <begin position="10"/>
        <end position="77"/>
    </location>
</feature>
<dbReference type="InterPro" id="IPR036390">
    <property type="entry name" value="WH_DNA-bd_sf"/>
</dbReference>
<dbReference type="AlphaFoldDB" id="F5Y8M9"/>
<dbReference type="Gene3D" id="1.20.120.530">
    <property type="entry name" value="GntR ligand-binding domain-like"/>
    <property type="match status" value="1"/>
</dbReference>
<keyword evidence="2" id="KW-0238">DNA-binding</keyword>
<dbReference type="SUPFAM" id="SSF48008">
    <property type="entry name" value="GntR ligand-binding domain-like"/>
    <property type="match status" value="1"/>
</dbReference>
<dbReference type="InterPro" id="IPR008920">
    <property type="entry name" value="TF_FadR/GntR_C"/>
</dbReference>
<dbReference type="HOGENOM" id="CLU_017584_5_2_12"/>
<dbReference type="Pfam" id="PF00392">
    <property type="entry name" value="GntR"/>
    <property type="match status" value="1"/>
</dbReference>
<reference evidence="6" key="1">
    <citation type="submission" date="2009-12" db="EMBL/GenBank/DDBJ databases">
        <title>Complete sequence of Treponema azotonutricium strain ZAS-9.</title>
        <authorList>
            <person name="Tetu S.G."/>
            <person name="Matson E."/>
            <person name="Ren Q."/>
            <person name="Seshadri R."/>
            <person name="Elbourne L."/>
            <person name="Hassan K.A."/>
            <person name="Durkin A."/>
            <person name="Radune D."/>
            <person name="Mohamoud Y."/>
            <person name="Shay R."/>
            <person name="Jin S."/>
            <person name="Zhang X."/>
            <person name="Lucey K."/>
            <person name="Ballor N.R."/>
            <person name="Ottesen E."/>
            <person name="Rosenthal R."/>
            <person name="Allen A."/>
            <person name="Leadbetter J.R."/>
            <person name="Paulsen I.T."/>
        </authorList>
    </citation>
    <scope>NUCLEOTIDE SEQUENCE [LARGE SCALE GENOMIC DNA]</scope>
    <source>
        <strain evidence="6">ATCC BAA-888 / DSM 13862 / ZAS-9</strain>
    </source>
</reference>
<evidence type="ECO:0000259" key="4">
    <source>
        <dbReference type="PROSITE" id="PS50949"/>
    </source>
</evidence>
<dbReference type="SMART" id="SM00345">
    <property type="entry name" value="HTH_GNTR"/>
    <property type="match status" value="1"/>
</dbReference>
<dbReference type="EMBL" id="CP001841">
    <property type="protein sequence ID" value="AEF80457.1"/>
    <property type="molecule type" value="Genomic_DNA"/>
</dbReference>
<keyword evidence="3" id="KW-0804">Transcription</keyword>
<dbReference type="InterPro" id="IPR000524">
    <property type="entry name" value="Tscrpt_reg_HTH_GntR"/>
</dbReference>
<dbReference type="OrthoDB" id="9799482at2"/>
<dbReference type="CDD" id="cd07377">
    <property type="entry name" value="WHTH_GntR"/>
    <property type="match status" value="1"/>
</dbReference>
<dbReference type="STRING" id="545695.TREAZ_2229"/>
<dbReference type="eggNOG" id="COG1802">
    <property type="taxonomic scope" value="Bacteria"/>
</dbReference>